<proteinExistence type="predicted"/>
<dbReference type="EMBL" id="JASBNA010000038">
    <property type="protein sequence ID" value="KAK7682003.1"/>
    <property type="molecule type" value="Genomic_DNA"/>
</dbReference>
<name>A0AAW0FLI9_9APHY</name>
<dbReference type="CDD" id="cd23422">
    <property type="entry name" value="beta-trefoil_Ricin_MPL_CNL"/>
    <property type="match status" value="1"/>
</dbReference>
<dbReference type="SUPFAM" id="SSF50370">
    <property type="entry name" value="Ricin B-like lectins"/>
    <property type="match status" value="1"/>
</dbReference>
<dbReference type="InterPro" id="IPR000772">
    <property type="entry name" value="Ricin_B_lectin"/>
</dbReference>
<evidence type="ECO:0000259" key="1">
    <source>
        <dbReference type="SMART" id="SM00458"/>
    </source>
</evidence>
<dbReference type="Pfam" id="PF14200">
    <property type="entry name" value="RicinB_lectin_2"/>
    <property type="match status" value="1"/>
</dbReference>
<dbReference type="PROSITE" id="PS50231">
    <property type="entry name" value="RICIN_B_LECTIN"/>
    <property type="match status" value="1"/>
</dbReference>
<dbReference type="SMART" id="SM00458">
    <property type="entry name" value="RICIN"/>
    <property type="match status" value="1"/>
</dbReference>
<comment type="caution">
    <text evidence="2">The sequence shown here is derived from an EMBL/GenBank/DDBJ whole genome shotgun (WGS) entry which is preliminary data.</text>
</comment>
<sequence>MAEVQSGATYRLINAKAGNVLDLSGGDNRSIIGYDWHGGENQKWELDNQGSGWTLRNKGTGLYLSVDGYGQDGTPIVASENPTQWDIWPDEEDPSVHRIFIPNTRLNVDLSDHGNPTPGTLITLWGKWEGRNQCWRFEQA</sequence>
<accession>A0AAW0FLI9</accession>
<evidence type="ECO:0000313" key="2">
    <source>
        <dbReference type="EMBL" id="KAK7682003.1"/>
    </source>
</evidence>
<protein>
    <recommendedName>
        <fullName evidence="1">Ricin B lectin domain-containing protein</fullName>
    </recommendedName>
</protein>
<dbReference type="AlphaFoldDB" id="A0AAW0FLI9"/>
<feature type="domain" description="Ricin B lectin" evidence="1">
    <location>
        <begin position="7"/>
        <end position="138"/>
    </location>
</feature>
<dbReference type="Proteomes" id="UP001385951">
    <property type="component" value="Unassembled WGS sequence"/>
</dbReference>
<evidence type="ECO:0000313" key="3">
    <source>
        <dbReference type="Proteomes" id="UP001385951"/>
    </source>
</evidence>
<organism evidence="2 3">
    <name type="scientific">Cerrena zonata</name>
    <dbReference type="NCBI Taxonomy" id="2478898"/>
    <lineage>
        <taxon>Eukaryota</taxon>
        <taxon>Fungi</taxon>
        <taxon>Dikarya</taxon>
        <taxon>Basidiomycota</taxon>
        <taxon>Agaricomycotina</taxon>
        <taxon>Agaricomycetes</taxon>
        <taxon>Polyporales</taxon>
        <taxon>Cerrenaceae</taxon>
        <taxon>Cerrena</taxon>
    </lineage>
</organism>
<reference evidence="2 3" key="1">
    <citation type="submission" date="2022-09" db="EMBL/GenBank/DDBJ databases">
        <authorList>
            <person name="Palmer J.M."/>
        </authorList>
    </citation>
    <scope>NUCLEOTIDE SEQUENCE [LARGE SCALE GENOMIC DNA]</scope>
    <source>
        <strain evidence="2 3">DSM 7382</strain>
    </source>
</reference>
<keyword evidence="3" id="KW-1185">Reference proteome</keyword>
<dbReference type="InterPro" id="IPR035992">
    <property type="entry name" value="Ricin_B-like_lectins"/>
</dbReference>
<dbReference type="Gene3D" id="2.80.10.50">
    <property type="match status" value="1"/>
</dbReference>
<gene>
    <name evidence="2" type="ORF">QCA50_014967</name>
</gene>